<dbReference type="Gene3D" id="3.30.200.110">
    <property type="entry name" value="Inositol-pentakisphosphate 2-kinase, N-lobe"/>
    <property type="match status" value="1"/>
</dbReference>
<dbReference type="Proteomes" id="UP000007819">
    <property type="component" value="Chromosome A1"/>
</dbReference>
<organism evidence="9 10">
    <name type="scientific">Acyrthosiphon pisum</name>
    <name type="common">Pea aphid</name>
    <dbReference type="NCBI Taxonomy" id="7029"/>
    <lineage>
        <taxon>Eukaryota</taxon>
        <taxon>Metazoa</taxon>
        <taxon>Ecdysozoa</taxon>
        <taxon>Arthropoda</taxon>
        <taxon>Hexapoda</taxon>
        <taxon>Insecta</taxon>
        <taxon>Pterygota</taxon>
        <taxon>Neoptera</taxon>
        <taxon>Paraneoptera</taxon>
        <taxon>Hemiptera</taxon>
        <taxon>Sternorrhyncha</taxon>
        <taxon>Aphidomorpha</taxon>
        <taxon>Aphidoidea</taxon>
        <taxon>Aphididae</taxon>
        <taxon>Macrosiphini</taxon>
        <taxon>Acyrthosiphon</taxon>
    </lineage>
</organism>
<dbReference type="Pfam" id="PF06090">
    <property type="entry name" value="Ins_P5_2-kin"/>
    <property type="match status" value="1"/>
</dbReference>
<evidence type="ECO:0000256" key="6">
    <source>
        <dbReference type="ARBA" id="ARBA00022840"/>
    </source>
</evidence>
<dbReference type="InterPro" id="IPR009286">
    <property type="entry name" value="Ins_P5_2-kin"/>
</dbReference>
<proteinExistence type="inferred from homology"/>
<dbReference type="OrthoDB" id="272370at2759"/>
<keyword evidence="4 7" id="KW-0547">Nucleotide-binding</keyword>
<keyword evidence="6 7" id="KW-0067">ATP-binding</keyword>
<dbReference type="OMA" id="ANISLAC"/>
<comment type="domain">
    <text evidence="7">The EXKPK motif is conserved in inositol-pentakisphosphate 2-kinases of both family 1 and 2.</text>
</comment>
<name>A0A8R2JQR8_ACYPI</name>
<evidence type="ECO:0000256" key="1">
    <source>
        <dbReference type="ARBA" id="ARBA00007229"/>
    </source>
</evidence>
<comment type="similarity">
    <text evidence="1">Belongs to the IPK1 type 2 family.</text>
</comment>
<keyword evidence="3 7" id="KW-0808">Transferase</keyword>
<comment type="function">
    <text evidence="7">Phosphorylates Ins(1,3,4,5,6)P5 at position 2 to form Ins(1,2,3,4,5,6)P6 (InsP6 or phytate).</text>
</comment>
<evidence type="ECO:0000313" key="9">
    <source>
        <dbReference type="EnsemblMetazoa" id="XP_029344471.1"/>
    </source>
</evidence>
<evidence type="ECO:0000256" key="7">
    <source>
        <dbReference type="RuleBase" id="RU364126"/>
    </source>
</evidence>
<dbReference type="AlphaFoldDB" id="A0A8R2JQR8"/>
<evidence type="ECO:0000256" key="5">
    <source>
        <dbReference type="ARBA" id="ARBA00022777"/>
    </source>
</evidence>
<dbReference type="GO" id="GO:0032958">
    <property type="term" value="P:inositol phosphate biosynthetic process"/>
    <property type="evidence" value="ECO:0007669"/>
    <property type="project" value="TreeGrafter"/>
</dbReference>
<evidence type="ECO:0000256" key="8">
    <source>
        <dbReference type="SAM" id="MobiDB-lite"/>
    </source>
</evidence>
<dbReference type="PANTHER" id="PTHR14456:SF2">
    <property type="entry name" value="INOSITOL-PENTAKISPHOSPHATE 2-KINASE"/>
    <property type="match status" value="1"/>
</dbReference>
<protein>
    <recommendedName>
        <fullName evidence="2 7">Inositol-pentakisphosphate 2-kinase</fullName>
        <ecNumber evidence="2 7">2.7.1.158</ecNumber>
    </recommendedName>
</protein>
<evidence type="ECO:0000256" key="4">
    <source>
        <dbReference type="ARBA" id="ARBA00022741"/>
    </source>
</evidence>
<dbReference type="GO" id="GO:0005524">
    <property type="term" value="F:ATP binding"/>
    <property type="evidence" value="ECO:0007669"/>
    <property type="project" value="UniProtKB-KW"/>
</dbReference>
<evidence type="ECO:0000256" key="3">
    <source>
        <dbReference type="ARBA" id="ARBA00022679"/>
    </source>
</evidence>
<dbReference type="GO" id="GO:0005634">
    <property type="term" value="C:nucleus"/>
    <property type="evidence" value="ECO:0007669"/>
    <property type="project" value="TreeGrafter"/>
</dbReference>
<accession>A0A8R2JQR8</accession>
<dbReference type="InterPro" id="IPR043001">
    <property type="entry name" value="IP5_2-K_N_lobe"/>
</dbReference>
<reference evidence="10" key="1">
    <citation type="submission" date="2010-06" db="EMBL/GenBank/DDBJ databases">
        <authorList>
            <person name="Jiang H."/>
            <person name="Abraham K."/>
            <person name="Ali S."/>
            <person name="Alsbrooks S.L."/>
            <person name="Anim B.N."/>
            <person name="Anosike U.S."/>
            <person name="Attaway T."/>
            <person name="Bandaranaike D.P."/>
            <person name="Battles P.K."/>
            <person name="Bell S.N."/>
            <person name="Bell A.V."/>
            <person name="Beltran B."/>
            <person name="Bickham C."/>
            <person name="Bustamante Y."/>
            <person name="Caleb T."/>
            <person name="Canada A."/>
            <person name="Cardenas V."/>
            <person name="Carter K."/>
            <person name="Chacko J."/>
            <person name="Chandrabose M.N."/>
            <person name="Chavez D."/>
            <person name="Chavez A."/>
            <person name="Chen L."/>
            <person name="Chu H.-S."/>
            <person name="Claassen K.J."/>
            <person name="Cockrell R."/>
            <person name="Collins M."/>
            <person name="Cooper J.A."/>
            <person name="Cree A."/>
            <person name="Curry S.M."/>
            <person name="Da Y."/>
            <person name="Dao M.D."/>
            <person name="Das B."/>
            <person name="Davila M.-L."/>
            <person name="Davy-Carroll L."/>
            <person name="Denson S."/>
            <person name="Dinh H."/>
            <person name="Ebong V.E."/>
            <person name="Edwards J.R."/>
            <person name="Egan A."/>
            <person name="El-Daye J."/>
            <person name="Escobedo L."/>
            <person name="Fernandez S."/>
            <person name="Fernando P.R."/>
            <person name="Flagg N."/>
            <person name="Forbes L.D."/>
            <person name="Fowler R.G."/>
            <person name="Fu Q."/>
            <person name="Gabisi R.A."/>
            <person name="Ganer J."/>
            <person name="Garbino Pronczuk A."/>
            <person name="Garcia R.M."/>
            <person name="Garner T."/>
            <person name="Garrett T.E."/>
            <person name="Gonzalez D.A."/>
            <person name="Hamid H."/>
            <person name="Hawkins E.S."/>
            <person name="Hirani K."/>
            <person name="Hogues M.E."/>
            <person name="Hollins B."/>
            <person name="Hsiao C.-H."/>
            <person name="Jabil R."/>
            <person name="James M.L."/>
            <person name="Jhangiani S.N."/>
            <person name="Johnson B."/>
            <person name="Johnson Q."/>
            <person name="Joshi V."/>
            <person name="Kalu J.B."/>
            <person name="Kam C."/>
            <person name="Kashfia A."/>
            <person name="Keebler J."/>
            <person name="Kisamo H."/>
            <person name="Kovar C.L."/>
            <person name="Lago L.A."/>
            <person name="Lai C.-Y."/>
            <person name="Laidlaw J."/>
            <person name="Lara F."/>
            <person name="Le T.-K."/>
            <person name="Lee S.L."/>
            <person name="Legall F.H."/>
            <person name="Lemon S.J."/>
            <person name="Lewis L.R."/>
            <person name="Li B."/>
            <person name="Liu Y."/>
            <person name="Liu Y.-S."/>
            <person name="Lopez J."/>
            <person name="Lozado R.J."/>
            <person name="Lu J."/>
            <person name="Madu R.C."/>
            <person name="Maheshwari M."/>
            <person name="Maheshwari R."/>
            <person name="Malloy K."/>
            <person name="Martinez E."/>
            <person name="Mathew T."/>
            <person name="Mercado I.C."/>
            <person name="Mercado C."/>
            <person name="Meyer B."/>
            <person name="Montgomery K."/>
            <person name="Morgan M.B."/>
            <person name="Munidasa M."/>
            <person name="Nazareth L.V."/>
            <person name="Nelson J."/>
            <person name="Ng B.M."/>
            <person name="Nguyen N.B."/>
            <person name="Nguyen P.Q."/>
            <person name="Nguyen T."/>
            <person name="Obregon M."/>
            <person name="Okwuonu G.O."/>
            <person name="Onwere C.G."/>
            <person name="Orozco G."/>
            <person name="Parra A."/>
            <person name="Patel S."/>
            <person name="Patil S."/>
            <person name="Perez A."/>
            <person name="Perez Y."/>
            <person name="Pham C."/>
            <person name="Primus E.L."/>
            <person name="Pu L.-L."/>
            <person name="Puazo M."/>
            <person name="Qin X."/>
            <person name="Quiroz J.B."/>
            <person name="Reese J."/>
            <person name="Richards S."/>
            <person name="Rives C.M."/>
            <person name="Robberts R."/>
            <person name="Ruiz S.J."/>
            <person name="Ruiz M.J."/>
            <person name="Santibanez J."/>
            <person name="Schneider B.W."/>
            <person name="Sisson I."/>
            <person name="Smith M."/>
            <person name="Sodergren E."/>
            <person name="Song X.-Z."/>
            <person name="Song B.B."/>
            <person name="Summersgill H."/>
            <person name="Thelus R."/>
            <person name="Thornton R.D."/>
            <person name="Trejos Z.Y."/>
            <person name="Usmani K."/>
            <person name="Vattathil S."/>
            <person name="Villasana D."/>
            <person name="Walker D.L."/>
            <person name="Wang S."/>
            <person name="Wang K."/>
            <person name="White C.S."/>
            <person name="Williams A.C."/>
            <person name="Williamson J."/>
            <person name="Wilson K."/>
            <person name="Woghiren I.O."/>
            <person name="Woodworth J.R."/>
            <person name="Worley K.C."/>
            <person name="Wright R.A."/>
            <person name="Wu W."/>
            <person name="Young L."/>
            <person name="Zhang L."/>
            <person name="Zhang J."/>
            <person name="Zhu Y."/>
            <person name="Muzny D.M."/>
            <person name="Weinstock G."/>
            <person name="Gibbs R.A."/>
        </authorList>
    </citation>
    <scope>NUCLEOTIDE SEQUENCE [LARGE SCALE GENOMIC DNA]</scope>
    <source>
        <strain evidence="10">LSR1</strain>
    </source>
</reference>
<feature type="region of interest" description="Disordered" evidence="8">
    <location>
        <begin position="266"/>
        <end position="298"/>
    </location>
</feature>
<comment type="catalytic activity">
    <reaction evidence="7">
        <text>1D-myo-inositol 1,3,4,5,6-pentakisphosphate + ATP = 1D-myo-inositol hexakisphosphate + ADP + H(+)</text>
        <dbReference type="Rhea" id="RHEA:20313"/>
        <dbReference type="ChEBI" id="CHEBI:15378"/>
        <dbReference type="ChEBI" id="CHEBI:30616"/>
        <dbReference type="ChEBI" id="CHEBI:57733"/>
        <dbReference type="ChEBI" id="CHEBI:58130"/>
        <dbReference type="ChEBI" id="CHEBI:456216"/>
        <dbReference type="EC" id="2.7.1.158"/>
    </reaction>
</comment>
<dbReference type="EnsemblMetazoa" id="XM_029488611.1">
    <property type="protein sequence ID" value="XP_029344471.1"/>
    <property type="gene ID" value="LOC100165157"/>
</dbReference>
<keyword evidence="5 7" id="KW-0418">Kinase</keyword>
<dbReference type="EC" id="2.7.1.158" evidence="2 7"/>
<dbReference type="GO" id="GO:0035299">
    <property type="term" value="F:inositol-1,3,4,5,6-pentakisphosphate 2-kinase activity"/>
    <property type="evidence" value="ECO:0007669"/>
    <property type="project" value="UniProtKB-EC"/>
</dbReference>
<evidence type="ECO:0000256" key="2">
    <source>
        <dbReference type="ARBA" id="ARBA00012023"/>
    </source>
</evidence>
<reference evidence="9" key="2">
    <citation type="submission" date="2022-06" db="UniProtKB">
        <authorList>
            <consortium name="EnsemblMetazoa"/>
        </authorList>
    </citation>
    <scope>IDENTIFICATION</scope>
</reference>
<sequence>MTEPAVAWDARPKSLQELTLSDKAWRYQGEGNANVVLSVPADGTVVRVMKEGDGGGAEVTEAAAAETLSVRLRFCDAVRRTFFDGGSRHVDVPVPMRVSSEELREIDRVIRPHRPPSRRHKGLELAGCLVAVCPDYTALPPPDVPGAWCVEIKPKQGWVHEDDVAAGGVRTKCPFCAHQYLKLFRGDIQRPSGYCPLDMFSGRRERVRRAVRSLLRDPQNNLKMFLDGNPLAAPDDGFGAAAGEALGSVRRFCALVAGALLGDFEGGQDAPADGRDGSEDDREEEKEEHRSAASGAVPPASCDFAGAVPMPRHCVLHEILTMQQMQTTGFAAVCSEYDGRHPRDPQFGHVDRLRPNDDGAAAWTPVDGYLVAATARDCSVYVTFRGRPGSSSNAIRVKVSDLDPKPLSTVDKHRKRDANISLACRQYSVE</sequence>
<evidence type="ECO:0000313" key="10">
    <source>
        <dbReference type="Proteomes" id="UP000007819"/>
    </source>
</evidence>
<keyword evidence="10" id="KW-1185">Reference proteome</keyword>
<dbReference type="PANTHER" id="PTHR14456">
    <property type="entry name" value="INOSITOL POLYPHOSPHATE KINASE 1"/>
    <property type="match status" value="1"/>
</dbReference>